<dbReference type="Gene3D" id="2.170.16.10">
    <property type="entry name" value="Hedgehog/Intein (Hint) domain"/>
    <property type="match status" value="1"/>
</dbReference>
<dbReference type="GO" id="GO:0007367">
    <property type="term" value="P:segment polarity determination"/>
    <property type="evidence" value="ECO:0007669"/>
    <property type="project" value="UniProtKB-KW"/>
</dbReference>
<comment type="caution">
    <text evidence="23">The sequence shown here is derived from an EMBL/GenBank/DDBJ whole genome shotgun (WGS) entry which is preliminary data.</text>
</comment>
<keyword evidence="8 18" id="KW-0732">Signal</keyword>
<keyword evidence="6" id="KW-0709">Segmentation polarity protein</keyword>
<keyword evidence="12 18" id="KW-0472">Membrane</keyword>
<feature type="region of interest" description="Disordered" evidence="19">
    <location>
        <begin position="42"/>
        <end position="68"/>
    </location>
</feature>
<dbReference type="PROSITE" id="PS51257">
    <property type="entry name" value="PROKAR_LIPOPROTEIN"/>
    <property type="match status" value="1"/>
</dbReference>
<reference evidence="23" key="1">
    <citation type="submission" date="2020-08" db="EMBL/GenBank/DDBJ databases">
        <title>Multicomponent nature underlies the extraordinary mechanical properties of spider dragline silk.</title>
        <authorList>
            <person name="Kono N."/>
            <person name="Nakamura H."/>
            <person name="Mori M."/>
            <person name="Yoshida Y."/>
            <person name="Ohtoshi R."/>
            <person name="Malay A.D."/>
            <person name="Moran D.A.P."/>
            <person name="Tomita M."/>
            <person name="Numata K."/>
            <person name="Arakawa K."/>
        </authorList>
    </citation>
    <scope>NUCLEOTIDE SEQUENCE</scope>
</reference>
<accession>A0A8X6QXN4</accession>
<dbReference type="InterPro" id="IPR001767">
    <property type="entry name" value="Hedgehog_Hint"/>
</dbReference>
<evidence type="ECO:0000256" key="19">
    <source>
        <dbReference type="SAM" id="MobiDB-lite"/>
    </source>
</evidence>
<keyword evidence="14" id="KW-0449">Lipoprotein</keyword>
<dbReference type="EMBL" id="BMAW01039077">
    <property type="protein sequence ID" value="GFU54354.1"/>
    <property type="molecule type" value="Genomic_DNA"/>
</dbReference>
<dbReference type="GO" id="GO:0000139">
    <property type="term" value="C:Golgi membrane"/>
    <property type="evidence" value="ECO:0007669"/>
    <property type="project" value="UniProtKB-SubCell"/>
</dbReference>
<dbReference type="PRINTS" id="PR00632">
    <property type="entry name" value="SONICHHOG"/>
</dbReference>
<evidence type="ECO:0000256" key="20">
    <source>
        <dbReference type="SAM" id="Phobius"/>
    </source>
</evidence>
<evidence type="ECO:0000256" key="5">
    <source>
        <dbReference type="ARBA" id="ARBA00022679"/>
    </source>
</evidence>
<keyword evidence="18" id="KW-0333">Golgi apparatus</keyword>
<dbReference type="GO" id="GO:0010468">
    <property type="term" value="P:regulation of gene expression"/>
    <property type="evidence" value="ECO:0007669"/>
    <property type="project" value="TreeGrafter"/>
</dbReference>
<evidence type="ECO:0000256" key="16">
    <source>
        <dbReference type="ARBA" id="ARBA00045369"/>
    </source>
</evidence>
<feature type="compositionally biased region" description="Polar residues" evidence="19">
    <location>
        <begin position="51"/>
        <end position="62"/>
    </location>
</feature>
<dbReference type="GO" id="GO:0005113">
    <property type="term" value="F:patched binding"/>
    <property type="evidence" value="ECO:0007669"/>
    <property type="project" value="TreeGrafter"/>
</dbReference>
<proteinExistence type="inferred from homology"/>
<keyword evidence="13" id="KW-0564">Palmitate</keyword>
<evidence type="ECO:0000256" key="18">
    <source>
        <dbReference type="RuleBase" id="RU280812"/>
    </source>
</evidence>
<dbReference type="SMART" id="SM00305">
    <property type="entry name" value="HintC"/>
    <property type="match status" value="1"/>
</dbReference>
<organism evidence="23 24">
    <name type="scientific">Nephila pilipes</name>
    <name type="common">Giant wood spider</name>
    <name type="synonym">Nephila maculata</name>
    <dbReference type="NCBI Taxonomy" id="299642"/>
    <lineage>
        <taxon>Eukaryota</taxon>
        <taxon>Metazoa</taxon>
        <taxon>Ecdysozoa</taxon>
        <taxon>Arthropoda</taxon>
        <taxon>Chelicerata</taxon>
        <taxon>Arachnida</taxon>
        <taxon>Araneae</taxon>
        <taxon>Araneomorphae</taxon>
        <taxon>Entelegynae</taxon>
        <taxon>Araneoidea</taxon>
        <taxon>Nephilidae</taxon>
        <taxon>Nephila</taxon>
    </lineage>
</organism>
<evidence type="ECO:0000256" key="8">
    <source>
        <dbReference type="ARBA" id="ARBA00022729"/>
    </source>
</evidence>
<dbReference type="AlphaFoldDB" id="A0A8X6QXN4"/>
<evidence type="ECO:0000256" key="17">
    <source>
        <dbReference type="ARBA" id="ARBA00048589"/>
    </source>
</evidence>
<keyword evidence="15" id="KW-0504">Morphogen</keyword>
<keyword evidence="18" id="KW-0256">Endoplasmic reticulum</keyword>
<dbReference type="Pfam" id="PF01085">
    <property type="entry name" value="HH_signal"/>
    <property type="match status" value="1"/>
</dbReference>
<gene>
    <name evidence="23" type="primary">shhb</name>
    <name evidence="23" type="ORF">NPIL_470901</name>
</gene>
<dbReference type="PROSITE" id="PS50817">
    <property type="entry name" value="INTEIN_N_TER"/>
    <property type="match status" value="1"/>
</dbReference>
<dbReference type="GO" id="GO:0007224">
    <property type="term" value="P:smoothened signaling pathway"/>
    <property type="evidence" value="ECO:0007669"/>
    <property type="project" value="TreeGrafter"/>
</dbReference>
<evidence type="ECO:0000313" key="24">
    <source>
        <dbReference type="Proteomes" id="UP000887013"/>
    </source>
</evidence>
<dbReference type="InterPro" id="IPR009045">
    <property type="entry name" value="Zn_M74/Hedgehog-like"/>
</dbReference>
<sequence length="418" mass="47631">MFRLHLVFKFFLIATIVLQTIILTSACGPAVVGKRKRPRTGNPLVFKEHVPSSSECSNSASGPAQRKIKKNDPAFRNLVVNYSEDIIFKNDKVNASDRVMNSRLKKLLDNLSIMVMNTFKGVKLRVVKAWDEDNLNASTENLHSEGRAVDITTSDIDRSKYGKLGRLAYEAGFDFVYYESRSYVHCSVKSESVDLRRAGGCFNGNSIVYTPEGEKLMSELSVGDEVLVVTPNGSLGFSKVVLFLDHDSKKSSWYYTIATENNSRITLTSWHLIFTASDEKTSYIDRYAEFAKNIRIGDYIYVLKNLQQNEISLEKVTNITVTKEIGNYAPLTLEGTIVVNNIVASCYAVISDHELSHFSFLPMRVLHNLKEASWHFFQSLNIKFPTKRRQQESKGIHWYADFLYKRTNQYFSKYVFDS</sequence>
<keyword evidence="3 18" id="KW-1003">Cell membrane</keyword>
<dbReference type="InterPro" id="IPR003586">
    <property type="entry name" value="Hint_dom_C"/>
</dbReference>
<evidence type="ECO:0000256" key="14">
    <source>
        <dbReference type="ARBA" id="ARBA00023288"/>
    </source>
</evidence>
<dbReference type="Proteomes" id="UP000887013">
    <property type="component" value="Unassembled WGS sequence"/>
</dbReference>
<dbReference type="InterPro" id="IPR000320">
    <property type="entry name" value="Hedgehog_signalling_dom"/>
</dbReference>
<comment type="subcellular location">
    <molecule>Protein hedgehog N-product</molecule>
    <subcellularLocation>
        <location evidence="18">Cell membrane</location>
        <topology evidence="18">Lipid-anchor</topology>
    </subcellularLocation>
</comment>
<feature type="domain" description="Hint" evidence="21">
    <location>
        <begin position="308"/>
        <end position="352"/>
    </location>
</feature>
<keyword evidence="9 18" id="KW-0378">Hydrolase</keyword>
<feature type="domain" description="Hint" evidence="22">
    <location>
        <begin position="199"/>
        <end position="304"/>
    </location>
</feature>
<evidence type="ECO:0000256" key="12">
    <source>
        <dbReference type="ARBA" id="ARBA00023136"/>
    </source>
</evidence>
<evidence type="ECO:0000313" key="23">
    <source>
        <dbReference type="EMBL" id="GFU54354.1"/>
    </source>
</evidence>
<dbReference type="GO" id="GO:0007267">
    <property type="term" value="P:cell-cell signaling"/>
    <property type="evidence" value="ECO:0007669"/>
    <property type="project" value="InterPro"/>
</dbReference>
<evidence type="ECO:0000256" key="15">
    <source>
        <dbReference type="ARBA" id="ARBA00023301"/>
    </source>
</evidence>
<evidence type="ECO:0000256" key="7">
    <source>
        <dbReference type="ARBA" id="ARBA00022723"/>
    </source>
</evidence>
<dbReference type="GO" id="GO:0016740">
    <property type="term" value="F:transferase activity"/>
    <property type="evidence" value="ECO:0007669"/>
    <property type="project" value="UniProtKB-KW"/>
</dbReference>
<dbReference type="GO" id="GO:0005615">
    <property type="term" value="C:extracellular space"/>
    <property type="evidence" value="ECO:0007669"/>
    <property type="project" value="TreeGrafter"/>
</dbReference>
<keyword evidence="10 18" id="KW-0068">Autocatalytic cleavage</keyword>
<keyword evidence="7" id="KW-0479">Metal-binding</keyword>
<dbReference type="GO" id="GO:0009653">
    <property type="term" value="P:anatomical structure morphogenesis"/>
    <property type="evidence" value="ECO:0007669"/>
    <property type="project" value="UniProtKB-KW"/>
</dbReference>
<keyword evidence="24" id="KW-1185">Reference proteome</keyword>
<evidence type="ECO:0000256" key="6">
    <source>
        <dbReference type="ARBA" id="ARBA00022716"/>
    </source>
</evidence>
<comment type="catalytic activity">
    <reaction evidence="17">
        <text>glycyl-L-cysteinyl-[protein] + cholesterol + H(+) = [protein]-C-terminal glycyl cholesterol ester + N-terminal L-cysteinyl-[protein]</text>
        <dbReference type="Rhea" id="RHEA:59504"/>
        <dbReference type="Rhea" id="RHEA-COMP:12707"/>
        <dbReference type="Rhea" id="RHEA-COMP:15369"/>
        <dbReference type="Rhea" id="RHEA-COMP:15374"/>
        <dbReference type="ChEBI" id="CHEBI:15378"/>
        <dbReference type="ChEBI" id="CHEBI:16113"/>
        <dbReference type="ChEBI" id="CHEBI:65250"/>
        <dbReference type="ChEBI" id="CHEBI:143135"/>
        <dbReference type="ChEBI" id="CHEBI:143140"/>
    </reaction>
    <physiologicalReaction direction="left-to-right" evidence="17">
        <dbReference type="Rhea" id="RHEA:59505"/>
    </physiologicalReaction>
</comment>
<evidence type="ECO:0000256" key="11">
    <source>
        <dbReference type="ARBA" id="ARBA00022837"/>
    </source>
</evidence>
<comment type="function">
    <molecule>Protein hedgehog N-product</molecule>
    <text evidence="18">The dually lipidated hedgehog protein N-product is a morphogen which is essential for a variety of patterning events during development.</text>
</comment>
<evidence type="ECO:0000256" key="1">
    <source>
        <dbReference type="ARBA" id="ARBA00010649"/>
    </source>
</evidence>
<evidence type="ECO:0000256" key="10">
    <source>
        <dbReference type="ARBA" id="ARBA00022813"/>
    </source>
</evidence>
<dbReference type="OrthoDB" id="5212at2759"/>
<dbReference type="GO" id="GO:0016540">
    <property type="term" value="P:protein autoprocessing"/>
    <property type="evidence" value="ECO:0007669"/>
    <property type="project" value="InterPro"/>
</dbReference>
<dbReference type="GO" id="GO:0008233">
    <property type="term" value="F:peptidase activity"/>
    <property type="evidence" value="ECO:0007669"/>
    <property type="project" value="UniProtKB-UniRule"/>
</dbReference>
<dbReference type="InterPro" id="IPR036844">
    <property type="entry name" value="Hint_dom_sf"/>
</dbReference>
<evidence type="ECO:0000256" key="2">
    <source>
        <dbReference type="ARBA" id="ARBA00022473"/>
    </source>
</evidence>
<comment type="function">
    <text evidence="16">The C-terminal part of the hedgehog protein precursor displays an autoproteolysis activity that results in the cleavage of the full-length protein into two parts (N-product and C-product). In addition, the C-terminal part displays a cholesterol transferase activity that results by the covalent attachment of a cholesterol moiety to the C-terminal of the newly generated N-product. Once cleaved, the C-product has no signaling activity and diffuses from the cell.</text>
</comment>
<comment type="similarity">
    <text evidence="1 18">Belongs to the hedgehog family.</text>
</comment>
<protein>
    <recommendedName>
        <fullName evidence="18">Hedgehog protein</fullName>
    </recommendedName>
</protein>
<evidence type="ECO:0000256" key="4">
    <source>
        <dbReference type="ARBA" id="ARBA00022670"/>
    </source>
</evidence>
<keyword evidence="2 18" id="KW-0217">Developmental protein</keyword>
<dbReference type="SUPFAM" id="SSF55166">
    <property type="entry name" value="Hedgehog/DD-peptidase"/>
    <property type="match status" value="1"/>
</dbReference>
<keyword evidence="4 18" id="KW-0645">Protease</keyword>
<comment type="function">
    <molecule>Protein hedgehog</molecule>
    <text evidence="18">The C-terminal part of the hedgehog protein precursor displays an autoproteolysis activity that results in the cleavage of the full-length protein into two parts (N-product and C-product). In addition, the C-terminal part displays a cholesterol transferase activity that results by the covalent attachment of a cholesterol moiety to the C-terminal of the newly generated N-product.</text>
</comment>
<dbReference type="GO" id="GO:0048731">
    <property type="term" value="P:system development"/>
    <property type="evidence" value="ECO:0007669"/>
    <property type="project" value="UniProtKB-ARBA"/>
</dbReference>
<evidence type="ECO:0000256" key="13">
    <source>
        <dbReference type="ARBA" id="ARBA00023139"/>
    </source>
</evidence>
<dbReference type="Gene3D" id="3.30.1380.10">
    <property type="match status" value="1"/>
</dbReference>
<dbReference type="SUPFAM" id="SSF51294">
    <property type="entry name" value="Hedgehog/intein (Hint) domain"/>
    <property type="match status" value="1"/>
</dbReference>
<evidence type="ECO:0000259" key="21">
    <source>
        <dbReference type="SMART" id="SM00305"/>
    </source>
</evidence>
<dbReference type="SMART" id="SM00306">
    <property type="entry name" value="HintN"/>
    <property type="match status" value="1"/>
</dbReference>
<name>A0A8X6QXN4_NEPPI</name>
<dbReference type="InterPro" id="IPR001657">
    <property type="entry name" value="Hedgehog"/>
</dbReference>
<dbReference type="GO" id="GO:0005886">
    <property type="term" value="C:plasma membrane"/>
    <property type="evidence" value="ECO:0007669"/>
    <property type="project" value="UniProtKB-SubCell"/>
</dbReference>
<dbReference type="Pfam" id="PF01079">
    <property type="entry name" value="Hint"/>
    <property type="match status" value="1"/>
</dbReference>
<keyword evidence="20" id="KW-0812">Transmembrane</keyword>
<dbReference type="GO" id="GO:0005789">
    <property type="term" value="C:endoplasmic reticulum membrane"/>
    <property type="evidence" value="ECO:0007669"/>
    <property type="project" value="UniProtKB-SubCell"/>
</dbReference>
<feature type="transmembrane region" description="Helical" evidence="20">
    <location>
        <begin position="6"/>
        <end position="32"/>
    </location>
</feature>
<dbReference type="InterPro" id="IPR050387">
    <property type="entry name" value="Hedgehog_Signaling"/>
</dbReference>
<dbReference type="PANTHER" id="PTHR11889">
    <property type="entry name" value="HEDGEHOG"/>
    <property type="match status" value="1"/>
</dbReference>
<dbReference type="GO" id="GO:0001708">
    <property type="term" value="P:cell fate specification"/>
    <property type="evidence" value="ECO:0007669"/>
    <property type="project" value="TreeGrafter"/>
</dbReference>
<dbReference type="GO" id="GO:0005509">
    <property type="term" value="F:calcium ion binding"/>
    <property type="evidence" value="ECO:0007669"/>
    <property type="project" value="TreeGrafter"/>
</dbReference>
<dbReference type="FunFam" id="2.170.16.10:FF:000001">
    <property type="entry name" value="Indian hedgehog"/>
    <property type="match status" value="1"/>
</dbReference>
<keyword evidence="11" id="KW-0106">Calcium</keyword>
<dbReference type="PANTHER" id="PTHR11889:SF31">
    <property type="entry name" value="PROTEIN HEDGEHOG"/>
    <property type="match status" value="1"/>
</dbReference>
<dbReference type="GO" id="GO:0016539">
    <property type="term" value="P:intein-mediated protein splicing"/>
    <property type="evidence" value="ECO:0007669"/>
    <property type="project" value="InterPro"/>
</dbReference>
<dbReference type="CDD" id="cd00081">
    <property type="entry name" value="Hint"/>
    <property type="match status" value="1"/>
</dbReference>
<comment type="subcellular location">
    <molecule>Sonic hedgehog protein</molecule>
    <subcellularLocation>
        <location evidence="18">Endoplasmic reticulum membrane</location>
    </subcellularLocation>
    <subcellularLocation>
        <location evidence="18">Golgi apparatus membrane</location>
    </subcellularLocation>
</comment>
<evidence type="ECO:0000256" key="9">
    <source>
        <dbReference type="ARBA" id="ARBA00022801"/>
    </source>
</evidence>
<dbReference type="InterPro" id="IPR006141">
    <property type="entry name" value="Intein_N"/>
</dbReference>
<evidence type="ECO:0000259" key="22">
    <source>
        <dbReference type="SMART" id="SM00306"/>
    </source>
</evidence>
<keyword evidence="20" id="KW-1133">Transmembrane helix</keyword>
<evidence type="ECO:0000256" key="3">
    <source>
        <dbReference type="ARBA" id="ARBA00022475"/>
    </source>
</evidence>
<keyword evidence="5" id="KW-0808">Transferase</keyword>
<dbReference type="InterPro" id="IPR003587">
    <property type="entry name" value="Hint_dom_N"/>
</dbReference>
<dbReference type="GO" id="GO:0016015">
    <property type="term" value="F:morphogen activity"/>
    <property type="evidence" value="ECO:0007669"/>
    <property type="project" value="UniProtKB-KW"/>
</dbReference>